<dbReference type="Pfam" id="PF25316">
    <property type="entry name" value="TAF2_3rd"/>
    <property type="match status" value="1"/>
</dbReference>
<evidence type="ECO:0000256" key="7">
    <source>
        <dbReference type="ARBA" id="ARBA00025346"/>
    </source>
</evidence>
<feature type="domain" description="Something about silencing protein 4" evidence="10">
    <location>
        <begin position="303"/>
        <end position="398"/>
    </location>
</feature>
<dbReference type="Gene3D" id="1.10.390.10">
    <property type="entry name" value="Neutral Protease Domain 2"/>
    <property type="match status" value="1"/>
</dbReference>
<accession>A0A9N9LHQ7</accession>
<evidence type="ECO:0000256" key="4">
    <source>
        <dbReference type="ARBA" id="ARBA00023015"/>
    </source>
</evidence>
<evidence type="ECO:0000256" key="9">
    <source>
        <dbReference type="SAM" id="MobiDB-lite"/>
    </source>
</evidence>
<dbReference type="InterPro" id="IPR029184">
    <property type="entry name" value="Sas4_dom"/>
</dbReference>
<comment type="similarity">
    <text evidence="2">Belongs to the TAF2 family.</text>
</comment>
<dbReference type="OrthoDB" id="308861at2759"/>
<evidence type="ECO:0000256" key="3">
    <source>
        <dbReference type="ARBA" id="ARBA00017363"/>
    </source>
</evidence>
<feature type="region of interest" description="Disordered" evidence="9">
    <location>
        <begin position="397"/>
        <end position="460"/>
    </location>
</feature>
<sequence length="2159" mass="242586">MIQANPPWQTLVLNFSREQPPLPAQSDQRRRDTTCSTLTDFPMASTITRTSRRSEGLTTRPSTRSNVAISPSNHNIRLQQSNIGRKKRPRDAIDDEEQALKAKKAKMAVEFNARPQLQPKTRSLLVKRDAQPTTAPVRNPPTSPPQAAAPPPKIEIATQTQTKKAPTPPVRKPVDHHQKVANGIKHELDRLQPNAADLKDEKRKLRSQEGARFKSELSAYFPEYDEVIGNEPKEELILNVDTPISIINSAKIPTQQTSQRKPNAPQKFPLKEYPSSIFHDVRNVERMDYSFMFKTYKEDGGEDPLPSEYFEAMHKRPERQEKGIRNNDKGRAKHERDQVVRLFEGLQGHDWLKLMGVNGVTDSKKKDYEPARDHFIKGCEAILAKFQIWKDEEKRRKMERDAAQAEARAESEQMDIDDGAESDGDPPDYSDIDASAARQLHEEATARSTPVARPPPRRNRAATGTIVVLDDEEPQKEFTSFFAKPHMRASALGKHRRSHRSVAAWGHPIPEIPEADFELPEEFRDEETLKAHARRKRRDRRIKVVRHWRVFKKAKDKFGIHAKLKEAATAVDGKLRRSIAAIDRSIFSITGTLKKKQQELNTQDEMPTALPDMMDLGDPMASLAEVVPAKPLVPVYGFLVSHQKLDIHVDFPTQTLTGRTEITILPQVKDLEYIRIDARQCIIEDNHVSVEGVETYFEYEDPMKKMDLPLNVDWSANQAQLQQHRISCLTTDQRANGSLVVAVPRSVRVQEVDHFSDKAGTPVSQRAALNGVPLSATPVLTPKAAADQSARYQPLKVSIQFATKNFRDGLQFVGLNEGDARFPNVYTRHSIDPGTASCIFPCVDDPAMRSTWDINIKCSRTLGEALKRKPVKHHKAHTGKKDPARGNINGVKPTEDCEINLSEDEKLLEMVVLCSGEPIREAVDVQDSTKKIMSFECARPVAPQHIGFAIGPFEQVDLTEYREDENAEKLGQSGLKILGYCPPGRSSQLRHTASPLTSAMDEFTLTFGAYPFSQYSIVFVDDQIRDTEHTASLSFCSTRLLVSEDIIEPEVESIRTLVHAGATQWFGVAMVPNQPKDRWITIGLSHYMTGLFMKLLCGANDYFYRQKTLSDRVVEEDIERPSIYNLGEILHLGEYENEFMALKAPLVCFILDKRILKATGTYGLTRVVSRLIISANTGMPEDSVLTTKEFRRFIEKITKYRQTESFWDQWVYGAGCPRFVISTKFNKKKTTIDMNISQCQDTEPTQRLLKKDSFPREVKEEVNKVYAGEVQTLFTGPLTIRVHEADGTPYEHIVEIDSKNHKIEIPYYTKYKRLKRNRRQNERQNAGAEGGEDGEDALYYCLGDNLQTPEEIAEWELGDWDEAAEARMAQESYEWLRIDSDFEWLCHKKFNEMPAYMYVSQLQQDRDIVAQQESMLYLAAMPDHKLVATFLIRTLMDARYYYGIRAMAAKLLKVHATKKVDWVGLRQLEKAFQKFSCYKDTLMPRPNDFEDKRQYYVDKAIPEALSEIRDMHGKCPKKARQLIMDMLKFNVNGDNTFSDQFKVANLLSCLATSLMPKERPANEEVFVAENQDEDEDEPEQFKRQVLDQLDRCRRMDEWIDSYQNIYTTTVLDAYYRLMKSKVIPLDPVDFVQYLHDGTSDLVRIKAFESLIDLGFITNDQVCKLLLKVLSTDNSPYTRTHLFEVFCIGLASVAFGHHKEAEALAQPEPESNTGDLTIEDGLTDERVEARKLQIARTTTIDGALHALKSELKNNEVLKEALWESIKSTSTGPFEQLDLLDISAILYDHINTMILKLRLPRYRKAVYKPTKPKEGQTKVKEAILVLKETPKVRTKPLSEDMAVKKLAASNGLKYSLATVVPEPLPPPVAQPVSVKIQAPAPKPQITQASSTPTPGPVRISLTKLSSSVSKPGPLTPNPVSSTPKPSSSTPKPTSTSVPKSGAGSMKPPKRPLDAEGVEENPPKKRRRIVRLKVPGDKVQAILRTTPRPEHRSISKSSSVRSSPAPGVSRPSPRPSPAVATTSTSTISVSAPAPSSMANNAPSKPRKPLPDAVPKHSSSPSGSSGPSSGRKPLPDASGRKVLTGSISKAGVMKPHNHSSTSSAHSTNKSSHTSMNLSNSATSASNSTHTSVKSSKSATPPPKKSKVVKLKVKVPLNHFKPRN</sequence>
<feature type="compositionally biased region" description="Low complexity" evidence="9">
    <location>
        <begin position="1992"/>
        <end position="2040"/>
    </location>
</feature>
<feature type="compositionally biased region" description="Polar residues" evidence="9">
    <location>
        <begin position="34"/>
        <end position="49"/>
    </location>
</feature>
<dbReference type="EMBL" id="CAJVRM010000058">
    <property type="protein sequence ID" value="CAG8972972.1"/>
    <property type="molecule type" value="Genomic_DNA"/>
</dbReference>
<feature type="compositionally biased region" description="Polar residues" evidence="9">
    <location>
        <begin position="56"/>
        <end position="83"/>
    </location>
</feature>
<dbReference type="CDD" id="cd09839">
    <property type="entry name" value="M1_like_TAF2"/>
    <property type="match status" value="1"/>
</dbReference>
<keyword evidence="4" id="KW-0805">Transcription regulation</keyword>
<dbReference type="InterPro" id="IPR037813">
    <property type="entry name" value="TAF2"/>
</dbReference>
<gene>
    <name evidence="13" type="ORF">HYALB_00008332</name>
</gene>
<proteinExistence type="inferred from homology"/>
<dbReference type="GO" id="GO:0006367">
    <property type="term" value="P:transcription initiation at RNA polymerase II promoter"/>
    <property type="evidence" value="ECO:0007669"/>
    <property type="project" value="TreeGrafter"/>
</dbReference>
<dbReference type="InterPro" id="IPR057345">
    <property type="entry name" value="Ig-like_TAF2"/>
</dbReference>
<feature type="region of interest" description="Disordered" evidence="9">
    <location>
        <begin position="111"/>
        <end position="151"/>
    </location>
</feature>
<feature type="region of interest" description="Disordered" evidence="9">
    <location>
        <begin position="19"/>
        <end position="93"/>
    </location>
</feature>
<keyword evidence="6" id="KW-0539">Nucleus</keyword>
<dbReference type="Pfam" id="PF15460">
    <property type="entry name" value="SAS4"/>
    <property type="match status" value="1"/>
</dbReference>
<evidence type="ECO:0000256" key="6">
    <source>
        <dbReference type="ARBA" id="ARBA00023242"/>
    </source>
</evidence>
<feature type="compositionally biased region" description="Pro residues" evidence="9">
    <location>
        <begin position="138"/>
        <end position="151"/>
    </location>
</feature>
<dbReference type="PANTHER" id="PTHR15137:SF9">
    <property type="entry name" value="TRANSCRIPTION INITIATION FACTOR TFIID SUBUNIT 2"/>
    <property type="match status" value="1"/>
</dbReference>
<dbReference type="PANTHER" id="PTHR15137">
    <property type="entry name" value="TRANSCRIPTION INITIATION FACTOR TFIID"/>
    <property type="match status" value="1"/>
</dbReference>
<comment type="subcellular location">
    <subcellularLocation>
        <location evidence="1">Nucleus</location>
    </subcellularLocation>
</comment>
<comment type="function">
    <text evidence="7">Functions as a component of the DNA-binding general transcription factor complex TFIID. Binding of TFIID to a promoter (with or without TATA element) is the initial step in pre-initiation complex (PIC) formation. TFIID plays a key role in the regulation of gene expression by RNA polymerase II through different activities such as transcription activator interaction, core promoter recognition and selectivity, TFIIA and TFIIB interaction, chromatin modification (histone acetylation by TAF1), facilitation of DNA opening and initiation of transcription.</text>
</comment>
<feature type="compositionally biased region" description="Basic residues" evidence="9">
    <location>
        <begin position="2139"/>
        <end position="2148"/>
    </location>
</feature>
<dbReference type="InterPro" id="IPR027268">
    <property type="entry name" value="Peptidase_M4/M1_CTD_sf"/>
</dbReference>
<feature type="region of interest" description="Disordered" evidence="9">
    <location>
        <begin position="1877"/>
        <end position="2159"/>
    </location>
</feature>
<dbReference type="FunFam" id="1.10.390.10:FF:000011">
    <property type="entry name" value="Transcription initiation factor TFIID subunit"/>
    <property type="match status" value="1"/>
</dbReference>
<protein>
    <recommendedName>
        <fullName evidence="3">Transcription initiation factor TFIID subunit 2</fullName>
    </recommendedName>
    <alternativeName>
        <fullName evidence="8">TBP-associated factor 2</fullName>
    </alternativeName>
</protein>
<dbReference type="GO" id="GO:0005669">
    <property type="term" value="C:transcription factor TFIID complex"/>
    <property type="evidence" value="ECO:0007669"/>
    <property type="project" value="InterPro"/>
</dbReference>
<dbReference type="GO" id="GO:0016251">
    <property type="term" value="F:RNA polymerase II general transcription initiation factor activity"/>
    <property type="evidence" value="ECO:0007669"/>
    <property type="project" value="TreeGrafter"/>
</dbReference>
<feature type="compositionally biased region" description="Acidic residues" evidence="9">
    <location>
        <begin position="412"/>
        <end position="431"/>
    </location>
</feature>
<dbReference type="InterPro" id="IPR042097">
    <property type="entry name" value="Aminopeptidase_N-like_N_sf"/>
</dbReference>
<feature type="compositionally biased region" description="Low complexity" evidence="9">
    <location>
        <begin position="2054"/>
        <end position="2066"/>
    </location>
</feature>
<evidence type="ECO:0000256" key="1">
    <source>
        <dbReference type="ARBA" id="ARBA00004123"/>
    </source>
</evidence>
<dbReference type="SUPFAM" id="SSF55486">
    <property type="entry name" value="Metalloproteases ('zincins'), catalytic domain"/>
    <property type="match status" value="1"/>
</dbReference>
<evidence type="ECO:0000256" key="8">
    <source>
        <dbReference type="ARBA" id="ARBA00076306"/>
    </source>
</evidence>
<reference evidence="13" key="1">
    <citation type="submission" date="2021-07" db="EMBL/GenBank/DDBJ databases">
        <authorList>
            <person name="Durling M."/>
        </authorList>
    </citation>
    <scope>NUCLEOTIDE SEQUENCE</scope>
</reference>
<dbReference type="GO" id="GO:0003682">
    <property type="term" value="F:chromatin binding"/>
    <property type="evidence" value="ECO:0007669"/>
    <property type="project" value="TreeGrafter"/>
</dbReference>
<evidence type="ECO:0000259" key="10">
    <source>
        <dbReference type="Pfam" id="PF15460"/>
    </source>
</evidence>
<evidence type="ECO:0000256" key="5">
    <source>
        <dbReference type="ARBA" id="ARBA00023163"/>
    </source>
</evidence>
<evidence type="ECO:0000259" key="11">
    <source>
        <dbReference type="Pfam" id="PF25316"/>
    </source>
</evidence>
<name>A0A9N9LHQ7_9HELO</name>
<organism evidence="13 14">
    <name type="scientific">Hymenoscyphus albidus</name>
    <dbReference type="NCBI Taxonomy" id="595503"/>
    <lineage>
        <taxon>Eukaryota</taxon>
        <taxon>Fungi</taxon>
        <taxon>Dikarya</taxon>
        <taxon>Ascomycota</taxon>
        <taxon>Pezizomycotina</taxon>
        <taxon>Leotiomycetes</taxon>
        <taxon>Helotiales</taxon>
        <taxon>Helotiaceae</taxon>
        <taxon>Hymenoscyphus</taxon>
    </lineage>
</organism>
<feature type="domain" description="Transcription initiation factor TFIID subunit 2 TPR repeats" evidence="12">
    <location>
        <begin position="1396"/>
        <end position="1686"/>
    </location>
</feature>
<dbReference type="GO" id="GO:0000976">
    <property type="term" value="F:transcription cis-regulatory region binding"/>
    <property type="evidence" value="ECO:0007669"/>
    <property type="project" value="TreeGrafter"/>
</dbReference>
<dbReference type="Pfam" id="PF25577">
    <property type="entry name" value="TPR_TAF2_C"/>
    <property type="match status" value="1"/>
</dbReference>
<dbReference type="Proteomes" id="UP000701801">
    <property type="component" value="Unassembled WGS sequence"/>
</dbReference>
<dbReference type="InterPro" id="IPR057991">
    <property type="entry name" value="TPR_TAF2_C"/>
</dbReference>
<feature type="compositionally biased region" description="Basic and acidic residues" evidence="9">
    <location>
        <begin position="397"/>
        <end position="411"/>
    </location>
</feature>
<feature type="compositionally biased region" description="Low complexity" evidence="9">
    <location>
        <begin position="2094"/>
        <end position="2134"/>
    </location>
</feature>
<evidence type="ECO:0000313" key="14">
    <source>
        <dbReference type="Proteomes" id="UP000701801"/>
    </source>
</evidence>
<feature type="compositionally biased region" description="Low complexity" evidence="9">
    <location>
        <begin position="1915"/>
        <end position="1938"/>
    </location>
</feature>
<comment type="caution">
    <text evidence="13">The sequence shown here is derived from an EMBL/GenBank/DDBJ whole genome shotgun (WGS) entry which is preliminary data.</text>
</comment>
<feature type="domain" description="Transcription initiation factor TFIID subunit 2 Ig-like" evidence="11">
    <location>
        <begin position="1214"/>
        <end position="1391"/>
    </location>
</feature>
<dbReference type="SUPFAM" id="SSF63737">
    <property type="entry name" value="Leukotriene A4 hydrolase N-terminal domain"/>
    <property type="match status" value="1"/>
</dbReference>
<dbReference type="Gene3D" id="2.60.40.1730">
    <property type="entry name" value="tricorn interacting facor f3 domain"/>
    <property type="match status" value="1"/>
</dbReference>
<evidence type="ECO:0000256" key="2">
    <source>
        <dbReference type="ARBA" id="ARBA00010937"/>
    </source>
</evidence>
<keyword evidence="14" id="KW-1185">Reference proteome</keyword>
<feature type="region of interest" description="Disordered" evidence="9">
    <location>
        <begin position="869"/>
        <end position="891"/>
    </location>
</feature>
<evidence type="ECO:0000259" key="12">
    <source>
        <dbReference type="Pfam" id="PF25577"/>
    </source>
</evidence>
<keyword evidence="5" id="KW-0804">Transcription</keyword>
<evidence type="ECO:0000313" key="13">
    <source>
        <dbReference type="EMBL" id="CAG8972972.1"/>
    </source>
</evidence>
<feature type="compositionally biased region" description="Basic residues" evidence="9">
    <location>
        <begin position="869"/>
        <end position="878"/>
    </location>
</feature>